<keyword evidence="3" id="KW-1185">Reference proteome</keyword>
<dbReference type="InterPro" id="IPR013432">
    <property type="entry name" value="Doc_partner"/>
</dbReference>
<dbReference type="eggNOG" id="COG2336">
    <property type="taxonomic scope" value="Bacteria"/>
</dbReference>
<dbReference type="RefSeq" id="WP_035726373.1">
    <property type="nucleotide sequence ID" value="NZ_BAVS01000064.1"/>
</dbReference>
<reference evidence="2 3" key="1">
    <citation type="journal article" date="2014" name="Genome Announc.">
        <title>Draft Genome Sequence of the Boron-Tolerant and Moderately Halotolerant Bacterium Gracilibacillus boraciitolerans JCM 21714T.</title>
        <authorList>
            <person name="Ahmed I."/>
            <person name="Oshima K."/>
            <person name="Suda W."/>
            <person name="Kitamura K."/>
            <person name="Iida T."/>
            <person name="Ohmori Y."/>
            <person name="Fujiwara T."/>
            <person name="Hattori M."/>
            <person name="Ohkuma M."/>
        </authorList>
    </citation>
    <scope>NUCLEOTIDE SEQUENCE [LARGE SCALE GENOMIC DNA]</scope>
    <source>
        <strain evidence="2 3">JCM 21714</strain>
    </source>
</reference>
<dbReference type="InterPro" id="IPR037914">
    <property type="entry name" value="SpoVT-AbrB_sf"/>
</dbReference>
<feature type="domain" description="SpoVT-AbrB" evidence="1">
    <location>
        <begin position="16"/>
        <end position="63"/>
    </location>
</feature>
<dbReference type="GO" id="GO:0003677">
    <property type="term" value="F:DNA binding"/>
    <property type="evidence" value="ECO:0007669"/>
    <property type="project" value="InterPro"/>
</dbReference>
<dbReference type="OrthoDB" id="9795766at2"/>
<evidence type="ECO:0000313" key="2">
    <source>
        <dbReference type="EMBL" id="GAE95471.1"/>
    </source>
</evidence>
<dbReference type="EMBL" id="BAVS01000064">
    <property type="protein sequence ID" value="GAE95471.1"/>
    <property type="molecule type" value="Genomic_DNA"/>
</dbReference>
<protein>
    <submittedName>
        <fullName evidence="2">Prevent host death protein</fullName>
    </submittedName>
</protein>
<name>W4VQI1_9BACI</name>
<proteinExistence type="predicted"/>
<gene>
    <name evidence="2" type="ORF">JCM21714_4716</name>
</gene>
<dbReference type="AlphaFoldDB" id="W4VQI1"/>
<dbReference type="Gene3D" id="2.10.260.10">
    <property type="match status" value="1"/>
</dbReference>
<dbReference type="InterPro" id="IPR007159">
    <property type="entry name" value="SpoVT-AbrB_dom"/>
</dbReference>
<comment type="caution">
    <text evidence="2">The sequence shown here is derived from an EMBL/GenBank/DDBJ whole genome shotgun (WGS) entry which is preliminary data.</text>
</comment>
<dbReference type="Proteomes" id="UP000019102">
    <property type="component" value="Unassembled WGS sequence"/>
</dbReference>
<sequence length="90" mass="10332">MSVGMLEEKRYTRRVSQVGNSLSVNIPKDLAIKLKMNKGDEIEVIYDEEKDGLVMKRVNRLPEGIRPEVLGAMNRAISKYDKALRNLKDR</sequence>
<organism evidence="2 3">
    <name type="scientific">Gracilibacillus boraciitolerans JCM 21714</name>
    <dbReference type="NCBI Taxonomy" id="1298598"/>
    <lineage>
        <taxon>Bacteria</taxon>
        <taxon>Bacillati</taxon>
        <taxon>Bacillota</taxon>
        <taxon>Bacilli</taxon>
        <taxon>Bacillales</taxon>
        <taxon>Bacillaceae</taxon>
        <taxon>Gracilibacillus</taxon>
    </lineage>
</organism>
<dbReference type="NCBIfam" id="TIGR02609">
    <property type="entry name" value="doc_partner"/>
    <property type="match status" value="1"/>
</dbReference>
<dbReference type="SMART" id="SM00966">
    <property type="entry name" value="SpoVT_AbrB"/>
    <property type="match status" value="1"/>
</dbReference>
<evidence type="ECO:0000259" key="1">
    <source>
        <dbReference type="SMART" id="SM00966"/>
    </source>
</evidence>
<evidence type="ECO:0000313" key="3">
    <source>
        <dbReference type="Proteomes" id="UP000019102"/>
    </source>
</evidence>
<accession>W4VQI1</accession>
<dbReference type="Pfam" id="PF04014">
    <property type="entry name" value="MazE_antitoxin"/>
    <property type="match status" value="1"/>
</dbReference>
<dbReference type="STRING" id="1298598.JCM21714_4716"/>
<dbReference type="SUPFAM" id="SSF89447">
    <property type="entry name" value="AbrB/MazE/MraZ-like"/>
    <property type="match status" value="1"/>
</dbReference>